<comment type="caution">
    <text evidence="2">The sequence shown here is derived from an EMBL/GenBank/DDBJ whole genome shotgun (WGS) entry which is preliminary data.</text>
</comment>
<evidence type="ECO:0000313" key="2">
    <source>
        <dbReference type="EMBL" id="KAJ0206514.1"/>
    </source>
</evidence>
<feature type="compositionally biased region" description="Polar residues" evidence="1">
    <location>
        <begin position="19"/>
        <end position="54"/>
    </location>
</feature>
<dbReference type="EMBL" id="NBSK02000005">
    <property type="protein sequence ID" value="KAJ0206514.1"/>
    <property type="molecule type" value="Genomic_DNA"/>
</dbReference>
<feature type="compositionally biased region" description="Polar residues" evidence="1">
    <location>
        <begin position="349"/>
        <end position="375"/>
    </location>
</feature>
<feature type="region of interest" description="Disordered" evidence="1">
    <location>
        <begin position="1"/>
        <end position="74"/>
    </location>
</feature>
<feature type="region of interest" description="Disordered" evidence="1">
    <location>
        <begin position="330"/>
        <end position="375"/>
    </location>
</feature>
<dbReference type="Proteomes" id="UP000235145">
    <property type="component" value="Unassembled WGS sequence"/>
</dbReference>
<evidence type="ECO:0000313" key="3">
    <source>
        <dbReference type="Proteomes" id="UP000235145"/>
    </source>
</evidence>
<organism evidence="2 3">
    <name type="scientific">Lactuca sativa</name>
    <name type="common">Garden lettuce</name>
    <dbReference type="NCBI Taxonomy" id="4236"/>
    <lineage>
        <taxon>Eukaryota</taxon>
        <taxon>Viridiplantae</taxon>
        <taxon>Streptophyta</taxon>
        <taxon>Embryophyta</taxon>
        <taxon>Tracheophyta</taxon>
        <taxon>Spermatophyta</taxon>
        <taxon>Magnoliopsida</taxon>
        <taxon>eudicotyledons</taxon>
        <taxon>Gunneridae</taxon>
        <taxon>Pentapetalae</taxon>
        <taxon>asterids</taxon>
        <taxon>campanulids</taxon>
        <taxon>Asterales</taxon>
        <taxon>Asteraceae</taxon>
        <taxon>Cichorioideae</taxon>
        <taxon>Cichorieae</taxon>
        <taxon>Lactucinae</taxon>
        <taxon>Lactuca</taxon>
    </lineage>
</organism>
<protein>
    <submittedName>
        <fullName evidence="2">Uncharacterized protein</fullName>
    </submittedName>
</protein>
<proteinExistence type="predicted"/>
<name>A0A9R1XBS5_LACSA</name>
<feature type="compositionally biased region" description="Polar residues" evidence="1">
    <location>
        <begin position="287"/>
        <end position="305"/>
    </location>
</feature>
<accession>A0A9R1XBS5</accession>
<gene>
    <name evidence="2" type="ORF">LSAT_V11C500267720</name>
</gene>
<feature type="region of interest" description="Disordered" evidence="1">
    <location>
        <begin position="243"/>
        <end position="309"/>
    </location>
</feature>
<sequence>MPPKKIGRPRKGDGVGSNPHVSESNQHASQPSMTSTVPTQPIQQDSLHASSSNTGKKRRKLSLRGPSFRVGGIASMGSQSSEVTILGVRRKKLGVRRLNHRKSTTKFQDDVNNQEPVVNDIPNDVAQAPAVNGVPLVNEVIEEEEIEVSVNVPEPVINEVNLVNNQVPVVNDILNNVAQAHIVNDVPLVDEVIKEEDEIMVLEEEAFDVPVKVCYFLHRYLNEDEPDVDEGEADFVNDVLNDEGEGVDNQDDGDVIEGEGVENQDDGDVIEGEDEGVNGGNEGANGTSVPAGSTLVNGQRSTVNFDRTRRVHKGNSASLDVFTNSLGFSSYTSSTPPDSMSSTWKNRGATPTQLAESQEQLGESQLDSVHLTTLP</sequence>
<keyword evidence="3" id="KW-1185">Reference proteome</keyword>
<feature type="compositionally biased region" description="Acidic residues" evidence="1">
    <location>
        <begin position="243"/>
        <end position="276"/>
    </location>
</feature>
<reference evidence="2 3" key="1">
    <citation type="journal article" date="2017" name="Nat. Commun.">
        <title>Genome assembly with in vitro proximity ligation data and whole-genome triplication in lettuce.</title>
        <authorList>
            <person name="Reyes-Chin-Wo S."/>
            <person name="Wang Z."/>
            <person name="Yang X."/>
            <person name="Kozik A."/>
            <person name="Arikit S."/>
            <person name="Song C."/>
            <person name="Xia L."/>
            <person name="Froenicke L."/>
            <person name="Lavelle D.O."/>
            <person name="Truco M.J."/>
            <person name="Xia R."/>
            <person name="Zhu S."/>
            <person name="Xu C."/>
            <person name="Xu H."/>
            <person name="Xu X."/>
            <person name="Cox K."/>
            <person name="Korf I."/>
            <person name="Meyers B.C."/>
            <person name="Michelmore R.W."/>
        </authorList>
    </citation>
    <scope>NUCLEOTIDE SEQUENCE [LARGE SCALE GENOMIC DNA]</scope>
    <source>
        <strain evidence="3">cv. Salinas</strain>
        <tissue evidence="2">Seedlings</tissue>
    </source>
</reference>
<dbReference type="AlphaFoldDB" id="A0A9R1XBS5"/>
<evidence type="ECO:0000256" key="1">
    <source>
        <dbReference type="SAM" id="MobiDB-lite"/>
    </source>
</evidence>
<feature type="compositionally biased region" description="Low complexity" evidence="1">
    <location>
        <begin position="330"/>
        <end position="343"/>
    </location>
</feature>